<sequence>MTTESVSIQQYEDLFHSLIFSGDTRADVARQLEQCTDSKFAEYLQTTLDQSQDEDEKEGLQELMDMIAQVVVEEKELKEQQKMEELNSKDEAAKAERQAELEKEANENKVAASISSAAQSSMSNVDVLKQANAIDEAVMTNVMSDDEKPSDFISDCREVVNLSRGFNNKGRMRVGGRNSGILAVVI</sequence>
<keyword evidence="3" id="KW-1185">Reference proteome</keyword>
<gene>
    <name evidence="2" type="ORF">CYCCA115_LOCUS3905</name>
</gene>
<reference evidence="2" key="1">
    <citation type="submission" date="2023-08" db="EMBL/GenBank/DDBJ databases">
        <authorList>
            <person name="Audoor S."/>
            <person name="Bilcke G."/>
        </authorList>
    </citation>
    <scope>NUCLEOTIDE SEQUENCE</scope>
</reference>
<comment type="caution">
    <text evidence="2">The sequence shown here is derived from an EMBL/GenBank/DDBJ whole genome shotgun (WGS) entry which is preliminary data.</text>
</comment>
<evidence type="ECO:0000256" key="1">
    <source>
        <dbReference type="SAM" id="MobiDB-lite"/>
    </source>
</evidence>
<dbReference type="Proteomes" id="UP001295423">
    <property type="component" value="Unassembled WGS sequence"/>
</dbReference>
<proteinExistence type="predicted"/>
<name>A0AAD2FFA4_9STRA</name>
<dbReference type="AlphaFoldDB" id="A0AAD2FFA4"/>
<protein>
    <submittedName>
        <fullName evidence="2">Uncharacterized protein</fullName>
    </submittedName>
</protein>
<feature type="region of interest" description="Disordered" evidence="1">
    <location>
        <begin position="80"/>
        <end position="106"/>
    </location>
</feature>
<accession>A0AAD2FFA4</accession>
<evidence type="ECO:0000313" key="3">
    <source>
        <dbReference type="Proteomes" id="UP001295423"/>
    </source>
</evidence>
<dbReference type="EMBL" id="CAKOGP040000336">
    <property type="protein sequence ID" value="CAJ1934564.1"/>
    <property type="molecule type" value="Genomic_DNA"/>
</dbReference>
<organism evidence="2 3">
    <name type="scientific">Cylindrotheca closterium</name>
    <dbReference type="NCBI Taxonomy" id="2856"/>
    <lineage>
        <taxon>Eukaryota</taxon>
        <taxon>Sar</taxon>
        <taxon>Stramenopiles</taxon>
        <taxon>Ochrophyta</taxon>
        <taxon>Bacillariophyta</taxon>
        <taxon>Bacillariophyceae</taxon>
        <taxon>Bacillariophycidae</taxon>
        <taxon>Bacillariales</taxon>
        <taxon>Bacillariaceae</taxon>
        <taxon>Cylindrotheca</taxon>
    </lineage>
</organism>
<evidence type="ECO:0000313" key="2">
    <source>
        <dbReference type="EMBL" id="CAJ1934564.1"/>
    </source>
</evidence>